<reference evidence="1" key="2">
    <citation type="journal article" date="2015" name="Data Brief">
        <title>Shoot transcriptome of the giant reed, Arundo donax.</title>
        <authorList>
            <person name="Barrero R.A."/>
            <person name="Guerrero F.D."/>
            <person name="Moolhuijzen P."/>
            <person name="Goolsby J.A."/>
            <person name="Tidwell J."/>
            <person name="Bellgard S.E."/>
            <person name="Bellgard M.I."/>
        </authorList>
    </citation>
    <scope>NUCLEOTIDE SEQUENCE</scope>
    <source>
        <tissue evidence="1">Shoot tissue taken approximately 20 cm above the soil surface</tissue>
    </source>
</reference>
<reference evidence="1" key="1">
    <citation type="submission" date="2014-09" db="EMBL/GenBank/DDBJ databases">
        <authorList>
            <person name="Magalhaes I.L.F."/>
            <person name="Oliveira U."/>
            <person name="Santos F.R."/>
            <person name="Vidigal T.H.D.A."/>
            <person name="Brescovit A.D."/>
            <person name="Santos A.J."/>
        </authorList>
    </citation>
    <scope>NUCLEOTIDE SEQUENCE</scope>
    <source>
        <tissue evidence="1">Shoot tissue taken approximately 20 cm above the soil surface</tissue>
    </source>
</reference>
<dbReference type="EMBL" id="GBRH01250627">
    <property type="protein sequence ID" value="JAD47268.1"/>
    <property type="molecule type" value="Transcribed_RNA"/>
</dbReference>
<proteinExistence type="predicted"/>
<sequence>MIQSEPKTKPIKKRFLFLLCFSNYMVKQENCFAHLIASLITPARENVHTEQLR</sequence>
<organism evidence="1">
    <name type="scientific">Arundo donax</name>
    <name type="common">Giant reed</name>
    <name type="synonym">Donax arundinaceus</name>
    <dbReference type="NCBI Taxonomy" id="35708"/>
    <lineage>
        <taxon>Eukaryota</taxon>
        <taxon>Viridiplantae</taxon>
        <taxon>Streptophyta</taxon>
        <taxon>Embryophyta</taxon>
        <taxon>Tracheophyta</taxon>
        <taxon>Spermatophyta</taxon>
        <taxon>Magnoliopsida</taxon>
        <taxon>Liliopsida</taxon>
        <taxon>Poales</taxon>
        <taxon>Poaceae</taxon>
        <taxon>PACMAD clade</taxon>
        <taxon>Arundinoideae</taxon>
        <taxon>Arundineae</taxon>
        <taxon>Arundo</taxon>
    </lineage>
</organism>
<protein>
    <submittedName>
        <fullName evidence="1">Uncharacterized protein</fullName>
    </submittedName>
</protein>
<evidence type="ECO:0000313" key="1">
    <source>
        <dbReference type="EMBL" id="JAD47268.1"/>
    </source>
</evidence>
<name>A0A0A9ABG1_ARUDO</name>
<dbReference type="AlphaFoldDB" id="A0A0A9ABG1"/>
<accession>A0A0A9ABG1</accession>